<keyword evidence="4 7" id="KW-1133">Transmembrane helix</keyword>
<feature type="transmembrane region" description="Helical" evidence="7">
    <location>
        <begin position="151"/>
        <end position="167"/>
    </location>
</feature>
<dbReference type="KEGG" id="msil:METEAL_36240"/>
<dbReference type="PANTHER" id="PTHR21290:SF25">
    <property type="entry name" value="SPHINGOMYELIN SYNTHASE-RELATED PROTEIN 1"/>
    <property type="match status" value="1"/>
</dbReference>
<protein>
    <recommendedName>
        <fullName evidence="8">Sphingomyelin synthase-like domain-containing protein</fullName>
    </recommendedName>
</protein>
<dbReference type="GO" id="GO:0005886">
    <property type="term" value="C:plasma membrane"/>
    <property type="evidence" value="ECO:0007669"/>
    <property type="project" value="TreeGrafter"/>
</dbReference>
<evidence type="ECO:0000256" key="5">
    <source>
        <dbReference type="ARBA" id="ARBA00023098"/>
    </source>
</evidence>
<dbReference type="GO" id="GO:0033188">
    <property type="term" value="F:sphingomyelin synthase activity"/>
    <property type="evidence" value="ECO:0007669"/>
    <property type="project" value="TreeGrafter"/>
</dbReference>
<evidence type="ECO:0000313" key="10">
    <source>
        <dbReference type="Proteomes" id="UP001238179"/>
    </source>
</evidence>
<dbReference type="Pfam" id="PF14360">
    <property type="entry name" value="PAP2_C"/>
    <property type="match status" value="1"/>
</dbReference>
<evidence type="ECO:0000256" key="1">
    <source>
        <dbReference type="ARBA" id="ARBA00004141"/>
    </source>
</evidence>
<feature type="domain" description="Sphingomyelin synthase-like" evidence="8">
    <location>
        <begin position="150"/>
        <end position="210"/>
    </location>
</feature>
<evidence type="ECO:0000256" key="6">
    <source>
        <dbReference type="ARBA" id="ARBA00023136"/>
    </source>
</evidence>
<dbReference type="PANTHER" id="PTHR21290">
    <property type="entry name" value="SPHINGOMYELIN SYNTHETASE"/>
    <property type="match status" value="1"/>
</dbReference>
<evidence type="ECO:0000256" key="3">
    <source>
        <dbReference type="ARBA" id="ARBA00022692"/>
    </source>
</evidence>
<comment type="subcellular location">
    <subcellularLocation>
        <location evidence="1">Membrane</location>
        <topology evidence="1">Multi-pass membrane protein</topology>
    </subcellularLocation>
</comment>
<proteinExistence type="predicted"/>
<keyword evidence="5" id="KW-0443">Lipid metabolism</keyword>
<feature type="transmembrane region" description="Helical" evidence="7">
    <location>
        <begin position="84"/>
        <end position="102"/>
    </location>
</feature>
<evidence type="ECO:0000256" key="7">
    <source>
        <dbReference type="SAM" id="Phobius"/>
    </source>
</evidence>
<dbReference type="Proteomes" id="UP001238179">
    <property type="component" value="Chromosome"/>
</dbReference>
<organism evidence="9 10">
    <name type="scientific">Mesoterricola silvestris</name>
    <dbReference type="NCBI Taxonomy" id="2927979"/>
    <lineage>
        <taxon>Bacteria</taxon>
        <taxon>Pseudomonadati</taxon>
        <taxon>Acidobacteriota</taxon>
        <taxon>Holophagae</taxon>
        <taxon>Holophagales</taxon>
        <taxon>Holophagaceae</taxon>
        <taxon>Mesoterricola</taxon>
    </lineage>
</organism>
<dbReference type="InterPro" id="IPR045221">
    <property type="entry name" value="Sphingomyelin_synth-like"/>
</dbReference>
<evidence type="ECO:0000256" key="2">
    <source>
        <dbReference type="ARBA" id="ARBA00022679"/>
    </source>
</evidence>
<dbReference type="AlphaFoldDB" id="A0AA48KAV0"/>
<keyword evidence="2" id="KW-0808">Transferase</keyword>
<dbReference type="InterPro" id="IPR025749">
    <property type="entry name" value="Sphingomyelin_synth-like_dom"/>
</dbReference>
<keyword evidence="6 7" id="KW-0472">Membrane</keyword>
<sequence length="232" mass="25770">MDRTGKTPRAFWLILSAVLAFRYLCHAAALMLILPNEMRPGTPLPDLLLRQVPYVAGLARWNYVLWLLCYIPGALWIGARDRKLFLRLVVTDGLLSLLRGLMIPLTGIGPVMGADVNALHPFAVKPALLAILNPLTAIGGNSAGIYLTKDLFFSGHIATTFLLYLFSRRFGRASRVFLGLNLFTLAVVLLAHLHYSIDIIAAYAITYGVYRASESWGASLQTHWFFRAARPE</sequence>
<name>A0AA48KAV0_9BACT</name>
<feature type="transmembrane region" description="Helical" evidence="7">
    <location>
        <begin position="54"/>
        <end position="77"/>
    </location>
</feature>
<dbReference type="GO" id="GO:0047493">
    <property type="term" value="F:ceramide cholinephosphotransferase activity"/>
    <property type="evidence" value="ECO:0007669"/>
    <property type="project" value="TreeGrafter"/>
</dbReference>
<gene>
    <name evidence="9" type="ORF">METEAL_36240</name>
</gene>
<keyword evidence="3 7" id="KW-0812">Transmembrane</keyword>
<feature type="transmembrane region" description="Helical" evidence="7">
    <location>
        <begin position="176"/>
        <end position="195"/>
    </location>
</feature>
<accession>A0AA48KAV0</accession>
<dbReference type="GO" id="GO:0046513">
    <property type="term" value="P:ceramide biosynthetic process"/>
    <property type="evidence" value="ECO:0007669"/>
    <property type="project" value="TreeGrafter"/>
</dbReference>
<reference evidence="10" key="1">
    <citation type="journal article" date="2023" name="Int. J. Syst. Evol. Microbiol.">
        <title>Mesoterricola silvestris gen. nov., sp. nov., Mesoterricola sediminis sp. nov., Geothrix oryzae sp. nov., Geothrix edaphica sp. nov., Geothrix rubra sp. nov., and Geothrix limicola sp. nov., six novel members of Acidobacteriota isolated from soils.</title>
        <authorList>
            <person name="Itoh H."/>
            <person name="Sugisawa Y."/>
            <person name="Mise K."/>
            <person name="Xu Z."/>
            <person name="Kuniyasu M."/>
            <person name="Ushijima N."/>
            <person name="Kawano K."/>
            <person name="Kobayashi E."/>
            <person name="Shiratori Y."/>
            <person name="Masuda Y."/>
            <person name="Senoo K."/>
        </authorList>
    </citation>
    <scope>NUCLEOTIDE SEQUENCE [LARGE SCALE GENOMIC DNA]</scope>
    <source>
        <strain evidence="10">W79</strain>
    </source>
</reference>
<evidence type="ECO:0000256" key="4">
    <source>
        <dbReference type="ARBA" id="ARBA00022989"/>
    </source>
</evidence>
<keyword evidence="10" id="KW-1185">Reference proteome</keyword>
<evidence type="ECO:0000259" key="8">
    <source>
        <dbReference type="Pfam" id="PF14360"/>
    </source>
</evidence>
<feature type="transmembrane region" description="Helical" evidence="7">
    <location>
        <begin position="12"/>
        <end position="34"/>
    </location>
</feature>
<evidence type="ECO:0000313" key="9">
    <source>
        <dbReference type="EMBL" id="BDU74450.1"/>
    </source>
</evidence>
<dbReference type="RefSeq" id="WP_316413126.1">
    <property type="nucleotide sequence ID" value="NZ_AP027080.1"/>
</dbReference>
<dbReference type="EMBL" id="AP027080">
    <property type="protein sequence ID" value="BDU74450.1"/>
    <property type="molecule type" value="Genomic_DNA"/>
</dbReference>